<dbReference type="Proteomes" id="UP001172159">
    <property type="component" value="Unassembled WGS sequence"/>
</dbReference>
<sequence>MKTSLSTLLLLGAAAPTLAAPSVIDDFVGQGQIHVLNSSSYVAANPATDTIGCLTASGLLSSSNCATFTRTENYPYMLVSSQGLCTFNDKSMPNNKDSYYGKNTYAWHCTQGVKSGDDGERYYTVNGFKYPYLCNGNLGCYYDIPAAPEKQADNDDDDDDRVAVQEVGKTKAVQPVWQFFWGSHQMGITPGHLQVLWLWVPARDAAKEKRDGEQVRLAM</sequence>
<evidence type="ECO:0000256" key="1">
    <source>
        <dbReference type="SAM" id="SignalP"/>
    </source>
</evidence>
<gene>
    <name evidence="2" type="ORF">B0T21DRAFT_416058</name>
</gene>
<reference evidence="2" key="1">
    <citation type="submission" date="2023-06" db="EMBL/GenBank/DDBJ databases">
        <title>Genome-scale phylogeny and comparative genomics of the fungal order Sordariales.</title>
        <authorList>
            <consortium name="Lawrence Berkeley National Laboratory"/>
            <person name="Hensen N."/>
            <person name="Bonometti L."/>
            <person name="Westerberg I."/>
            <person name="Brannstrom I.O."/>
            <person name="Guillou S."/>
            <person name="Cros-Aarteil S."/>
            <person name="Calhoun S."/>
            <person name="Haridas S."/>
            <person name="Kuo A."/>
            <person name="Mondo S."/>
            <person name="Pangilinan J."/>
            <person name="Riley R."/>
            <person name="Labutti K."/>
            <person name="Andreopoulos B."/>
            <person name="Lipzen A."/>
            <person name="Chen C."/>
            <person name="Yanf M."/>
            <person name="Daum C."/>
            <person name="Ng V."/>
            <person name="Clum A."/>
            <person name="Steindorff A."/>
            <person name="Ohm R."/>
            <person name="Martin F."/>
            <person name="Silar P."/>
            <person name="Natvig D."/>
            <person name="Lalanne C."/>
            <person name="Gautier V."/>
            <person name="Ament-Velasquez S.L."/>
            <person name="Kruys A."/>
            <person name="Hutchinson M.I."/>
            <person name="Powell A.J."/>
            <person name="Barry K."/>
            <person name="Miller A.N."/>
            <person name="Grigoriev I.V."/>
            <person name="Debuchy R."/>
            <person name="Gladieux P."/>
            <person name="Thoren M.H."/>
            <person name="Johannesson H."/>
        </authorList>
    </citation>
    <scope>NUCLEOTIDE SEQUENCE</scope>
    <source>
        <strain evidence="2">CBS 540.89</strain>
    </source>
</reference>
<name>A0AA40DRF0_9PEZI</name>
<evidence type="ECO:0000313" key="3">
    <source>
        <dbReference type="Proteomes" id="UP001172159"/>
    </source>
</evidence>
<keyword evidence="1" id="KW-0732">Signal</keyword>
<organism evidence="2 3">
    <name type="scientific">Apiosordaria backusii</name>
    <dbReference type="NCBI Taxonomy" id="314023"/>
    <lineage>
        <taxon>Eukaryota</taxon>
        <taxon>Fungi</taxon>
        <taxon>Dikarya</taxon>
        <taxon>Ascomycota</taxon>
        <taxon>Pezizomycotina</taxon>
        <taxon>Sordariomycetes</taxon>
        <taxon>Sordariomycetidae</taxon>
        <taxon>Sordariales</taxon>
        <taxon>Lasiosphaeriaceae</taxon>
        <taxon>Apiosordaria</taxon>
    </lineage>
</organism>
<accession>A0AA40DRF0</accession>
<evidence type="ECO:0000313" key="2">
    <source>
        <dbReference type="EMBL" id="KAK0710512.1"/>
    </source>
</evidence>
<feature type="signal peptide" evidence="1">
    <location>
        <begin position="1"/>
        <end position="19"/>
    </location>
</feature>
<dbReference type="EMBL" id="JAUKTV010000017">
    <property type="protein sequence ID" value="KAK0710512.1"/>
    <property type="molecule type" value="Genomic_DNA"/>
</dbReference>
<feature type="chain" id="PRO_5041451250" evidence="1">
    <location>
        <begin position="20"/>
        <end position="219"/>
    </location>
</feature>
<proteinExistence type="predicted"/>
<protein>
    <submittedName>
        <fullName evidence="2">Uncharacterized protein</fullName>
    </submittedName>
</protein>
<keyword evidence="3" id="KW-1185">Reference proteome</keyword>
<dbReference type="AlphaFoldDB" id="A0AA40DRF0"/>
<comment type="caution">
    <text evidence="2">The sequence shown here is derived from an EMBL/GenBank/DDBJ whole genome shotgun (WGS) entry which is preliminary data.</text>
</comment>